<reference evidence="3 4" key="2">
    <citation type="submission" date="2024-07" db="EMBL/GenBank/DDBJ databases">
        <authorList>
            <person name="Akdeniz Z."/>
        </authorList>
    </citation>
    <scope>NUCLEOTIDE SEQUENCE [LARGE SCALE GENOMIC DNA]</scope>
</reference>
<feature type="transmembrane region" description="Helical" evidence="1">
    <location>
        <begin position="503"/>
        <end position="526"/>
    </location>
</feature>
<evidence type="ECO:0000313" key="4">
    <source>
        <dbReference type="Proteomes" id="UP001642409"/>
    </source>
</evidence>
<proteinExistence type="predicted"/>
<keyword evidence="1" id="KW-1133">Transmembrane helix</keyword>
<keyword evidence="4" id="KW-1185">Reference proteome</keyword>
<dbReference type="EMBL" id="CAXDID020000046">
    <property type="protein sequence ID" value="CAL6002715.1"/>
    <property type="molecule type" value="Genomic_DNA"/>
</dbReference>
<evidence type="ECO:0000256" key="1">
    <source>
        <dbReference type="SAM" id="Phobius"/>
    </source>
</evidence>
<keyword evidence="1" id="KW-0472">Membrane</keyword>
<accession>A0AA86NXF4</accession>
<comment type="caution">
    <text evidence="2">The sequence shown here is derived from an EMBL/GenBank/DDBJ whole genome shotgun (WGS) entry which is preliminary data.</text>
</comment>
<evidence type="ECO:0000313" key="2">
    <source>
        <dbReference type="EMBL" id="CAI9926466.1"/>
    </source>
</evidence>
<dbReference type="Proteomes" id="UP001642409">
    <property type="component" value="Unassembled WGS sequence"/>
</dbReference>
<evidence type="ECO:0000313" key="3">
    <source>
        <dbReference type="EMBL" id="CAL6002715.1"/>
    </source>
</evidence>
<dbReference type="EMBL" id="CATOUU010000369">
    <property type="protein sequence ID" value="CAI9926466.1"/>
    <property type="molecule type" value="Genomic_DNA"/>
</dbReference>
<name>A0AA86NXF4_9EUKA</name>
<reference evidence="2" key="1">
    <citation type="submission" date="2023-06" db="EMBL/GenBank/DDBJ databases">
        <authorList>
            <person name="Kurt Z."/>
        </authorList>
    </citation>
    <scope>NUCLEOTIDE SEQUENCE</scope>
</reference>
<gene>
    <name evidence="2" type="ORF">HINF_LOCUS14111</name>
    <name evidence="3" type="ORF">HINF_LOCUS18051</name>
</gene>
<sequence length="530" mass="61102">MLFVVFALSAEYQCFNEKVQLVGIESETAFYFTANMNQKCANYFNQKMKTVLSFQKFTLPTSMSTVVQILQPGETVTVKFQLDAFNYNQIKENPSADYVISFNSQFYYPGVIPVIQHVSMDARRCWDNVRFSVDRDYAFNVSVVPLNCQIDKSISVQLEYFNVSWISIPIMPTNPTGPFNGYVTGDFDISQVKFFNSSTDGDPINALSIKKFVEYFKENINVQLRLKIQENNILQSIQLMFQAEITSFGNELSLQAQSSPTKCTIDTWYCFTQFSDHDQMLTTLKSIPNAINIHAQQYTYSQDKNFENIAQTTISIENLNDNGIQFNYGTDIEIKEEITYLYSTFIQVIDTNGKMLAGLYYQGTSQKSCFSPMLFQYYNDKVCIKTYFKDTPSCRTRFSTKSILGEFVGKSRNINDVTKDQIYFRMIVNQQISESWIGRYNQICMTQSDQVLPTPNTSFQRRVYNYGQFIQKQNSNETINCYFNSDNQLTLVTNFSNNIYSKALIWMILVSVIVVIITGISLSFVWKVIV</sequence>
<organism evidence="2">
    <name type="scientific">Hexamita inflata</name>
    <dbReference type="NCBI Taxonomy" id="28002"/>
    <lineage>
        <taxon>Eukaryota</taxon>
        <taxon>Metamonada</taxon>
        <taxon>Diplomonadida</taxon>
        <taxon>Hexamitidae</taxon>
        <taxon>Hexamitinae</taxon>
        <taxon>Hexamita</taxon>
    </lineage>
</organism>
<protein>
    <recommendedName>
        <fullName evidence="5">Transmembrane protein</fullName>
    </recommendedName>
</protein>
<keyword evidence="1" id="KW-0812">Transmembrane</keyword>
<dbReference type="AlphaFoldDB" id="A0AA86NXF4"/>
<evidence type="ECO:0008006" key="5">
    <source>
        <dbReference type="Google" id="ProtNLM"/>
    </source>
</evidence>